<dbReference type="InterPro" id="IPR016858">
    <property type="entry name" value="KMT5A-like"/>
</dbReference>
<evidence type="ECO:0000256" key="3">
    <source>
        <dbReference type="ARBA" id="ARBA00012187"/>
    </source>
</evidence>
<evidence type="ECO:0000256" key="9">
    <source>
        <dbReference type="ARBA" id="ARBA00023015"/>
    </source>
</evidence>
<keyword evidence="11" id="KW-0539">Nucleus</keyword>
<proteinExistence type="predicted"/>
<dbReference type="KEGG" id="dpa:109543766"/>
<keyword evidence="6" id="KW-0808">Transferase</keyword>
<sequence>MVKAPKESRGNEEYRPSRKLTEYFSLRKSNRKTKMQVLREKQKSLENYLRNETEDGLECRLTENKGRSVFATRNFEKDSFVVEYSGDFLSLLEANQREEHYARDETTGCYMYYFKYKDRTFCIDATQETGRLGRLINHSRTSSNLYTKSILVDGLPRLVLLARQNIKKGQELFYDYGDRSRESIKYHPWLKE</sequence>
<feature type="domain" description="SET" evidence="13">
    <location>
        <begin position="55"/>
        <end position="177"/>
    </location>
</feature>
<dbReference type="AlphaFoldDB" id="A0AAR5Q7G9"/>
<evidence type="ECO:0000256" key="11">
    <source>
        <dbReference type="ARBA" id="ARBA00023242"/>
    </source>
</evidence>
<comment type="subcellular location">
    <subcellularLocation>
        <location evidence="2">Chromosome</location>
    </subcellularLocation>
    <subcellularLocation>
        <location evidence="1">Nucleus</location>
    </subcellularLocation>
</comment>
<dbReference type="SMART" id="SM00317">
    <property type="entry name" value="SET"/>
    <property type="match status" value="1"/>
</dbReference>
<dbReference type="PROSITE" id="PS51571">
    <property type="entry name" value="SAM_MT43_PR_SET"/>
    <property type="match status" value="1"/>
</dbReference>
<dbReference type="PANTHER" id="PTHR46167">
    <property type="entry name" value="N-LYSINE METHYLTRANSFERASE KMT5A"/>
    <property type="match status" value="1"/>
</dbReference>
<evidence type="ECO:0000256" key="12">
    <source>
        <dbReference type="ARBA" id="ARBA00047784"/>
    </source>
</evidence>
<evidence type="ECO:0000313" key="15">
    <source>
        <dbReference type="Proteomes" id="UP000019118"/>
    </source>
</evidence>
<evidence type="ECO:0000256" key="10">
    <source>
        <dbReference type="ARBA" id="ARBA00023163"/>
    </source>
</evidence>
<dbReference type="PROSITE" id="PS50280">
    <property type="entry name" value="SET"/>
    <property type="match status" value="1"/>
</dbReference>
<keyword evidence="4" id="KW-0158">Chromosome</keyword>
<comment type="catalytic activity">
    <reaction evidence="12">
        <text>L-lysyl(20)-[histone H4] + S-adenosyl-L-methionine = N(6)-methyl-L-lysyl(20)-[histone H4] + S-adenosyl-L-homocysteine + H(+)</text>
        <dbReference type="Rhea" id="RHEA:60344"/>
        <dbReference type="Rhea" id="RHEA-COMP:15554"/>
        <dbReference type="Rhea" id="RHEA-COMP:15555"/>
        <dbReference type="ChEBI" id="CHEBI:15378"/>
        <dbReference type="ChEBI" id="CHEBI:29969"/>
        <dbReference type="ChEBI" id="CHEBI:57856"/>
        <dbReference type="ChEBI" id="CHEBI:59789"/>
        <dbReference type="ChEBI" id="CHEBI:61929"/>
        <dbReference type="EC" id="2.1.1.361"/>
    </reaction>
</comment>
<keyword evidence="8" id="KW-0156">Chromatin regulator</keyword>
<evidence type="ECO:0000256" key="5">
    <source>
        <dbReference type="ARBA" id="ARBA00022603"/>
    </source>
</evidence>
<reference evidence="15" key="1">
    <citation type="journal article" date="2013" name="Genome Biol.">
        <title>Draft genome of the mountain pine beetle, Dendroctonus ponderosae Hopkins, a major forest pest.</title>
        <authorList>
            <person name="Keeling C.I."/>
            <person name="Yuen M.M."/>
            <person name="Liao N.Y."/>
            <person name="Docking T.R."/>
            <person name="Chan S.K."/>
            <person name="Taylor G.A."/>
            <person name="Palmquist D.L."/>
            <person name="Jackman S.D."/>
            <person name="Nguyen A."/>
            <person name="Li M."/>
            <person name="Henderson H."/>
            <person name="Janes J.K."/>
            <person name="Zhao Y."/>
            <person name="Pandoh P."/>
            <person name="Moore R."/>
            <person name="Sperling F.A."/>
            <person name="Huber D.P."/>
            <person name="Birol I."/>
            <person name="Jones S.J."/>
            <person name="Bohlmann J."/>
        </authorList>
    </citation>
    <scope>NUCLEOTIDE SEQUENCE</scope>
</reference>
<dbReference type="Proteomes" id="UP000019118">
    <property type="component" value="Unassembled WGS sequence"/>
</dbReference>
<dbReference type="PANTHER" id="PTHR46167:SF1">
    <property type="entry name" value="N-LYSINE METHYLTRANSFERASE KMT5A"/>
    <property type="match status" value="1"/>
</dbReference>
<evidence type="ECO:0000259" key="13">
    <source>
        <dbReference type="PROSITE" id="PS50280"/>
    </source>
</evidence>
<dbReference type="GO" id="GO:0005634">
    <property type="term" value="C:nucleus"/>
    <property type="evidence" value="ECO:0007669"/>
    <property type="project" value="UniProtKB-SubCell"/>
</dbReference>
<dbReference type="SUPFAM" id="SSF82199">
    <property type="entry name" value="SET domain"/>
    <property type="match status" value="1"/>
</dbReference>
<dbReference type="EnsemblMetazoa" id="XM_019913624.1">
    <property type="protein sequence ID" value="XP_019769183.1"/>
    <property type="gene ID" value="LOC109543766"/>
</dbReference>
<evidence type="ECO:0000256" key="4">
    <source>
        <dbReference type="ARBA" id="ARBA00022454"/>
    </source>
</evidence>
<dbReference type="Gene3D" id="2.170.270.10">
    <property type="entry name" value="SET domain"/>
    <property type="match status" value="1"/>
</dbReference>
<evidence type="ECO:0000313" key="14">
    <source>
        <dbReference type="EnsemblMetazoa" id="XP_019769183.1"/>
    </source>
</evidence>
<evidence type="ECO:0000256" key="8">
    <source>
        <dbReference type="ARBA" id="ARBA00022853"/>
    </source>
</evidence>
<keyword evidence="9" id="KW-0805">Transcription regulation</keyword>
<dbReference type="GO" id="GO:0006357">
    <property type="term" value="P:regulation of transcription by RNA polymerase II"/>
    <property type="evidence" value="ECO:0007669"/>
    <property type="project" value="TreeGrafter"/>
</dbReference>
<protein>
    <recommendedName>
        <fullName evidence="3">[histone H4]-lysine(20) N-methyltransferase</fullName>
        <ecNumber evidence="3">2.1.1.361</ecNumber>
    </recommendedName>
</protein>
<dbReference type="GO" id="GO:0005700">
    <property type="term" value="C:polytene chromosome"/>
    <property type="evidence" value="ECO:0007669"/>
    <property type="project" value="TreeGrafter"/>
</dbReference>
<dbReference type="GO" id="GO:0140944">
    <property type="term" value="F:histone H4K20 monomethyltransferase activity"/>
    <property type="evidence" value="ECO:0007669"/>
    <property type="project" value="UniProtKB-EC"/>
</dbReference>
<evidence type="ECO:0000256" key="2">
    <source>
        <dbReference type="ARBA" id="ARBA00004286"/>
    </source>
</evidence>
<dbReference type="Pfam" id="PF00856">
    <property type="entry name" value="SET"/>
    <property type="match status" value="1"/>
</dbReference>
<dbReference type="GO" id="GO:0043516">
    <property type="term" value="P:regulation of DNA damage response, signal transduction by p53 class mediator"/>
    <property type="evidence" value="ECO:0007669"/>
    <property type="project" value="TreeGrafter"/>
</dbReference>
<evidence type="ECO:0000256" key="6">
    <source>
        <dbReference type="ARBA" id="ARBA00022679"/>
    </source>
</evidence>
<dbReference type="EC" id="2.1.1.361" evidence="3"/>
<keyword evidence="5" id="KW-0489">Methyltransferase</keyword>
<keyword evidence="15" id="KW-1185">Reference proteome</keyword>
<dbReference type="GO" id="GO:0032259">
    <property type="term" value="P:methylation"/>
    <property type="evidence" value="ECO:0007669"/>
    <property type="project" value="UniProtKB-KW"/>
</dbReference>
<dbReference type="CDD" id="cd10528">
    <property type="entry name" value="SET_SETD8"/>
    <property type="match status" value="1"/>
</dbReference>
<keyword evidence="10" id="KW-0804">Transcription</keyword>
<dbReference type="InterPro" id="IPR047266">
    <property type="entry name" value="KMT5A-like_SET"/>
</dbReference>
<dbReference type="GeneID" id="109543766"/>
<reference evidence="14" key="2">
    <citation type="submission" date="2024-08" db="UniProtKB">
        <authorList>
            <consortium name="EnsemblMetazoa"/>
        </authorList>
    </citation>
    <scope>IDENTIFICATION</scope>
</reference>
<dbReference type="InterPro" id="IPR001214">
    <property type="entry name" value="SET_dom"/>
</dbReference>
<accession>A0AAR5Q7G9</accession>
<keyword evidence="7" id="KW-0949">S-adenosyl-L-methionine</keyword>
<organism evidence="14 15">
    <name type="scientific">Dendroctonus ponderosae</name>
    <name type="common">Mountain pine beetle</name>
    <dbReference type="NCBI Taxonomy" id="77166"/>
    <lineage>
        <taxon>Eukaryota</taxon>
        <taxon>Metazoa</taxon>
        <taxon>Ecdysozoa</taxon>
        <taxon>Arthropoda</taxon>
        <taxon>Hexapoda</taxon>
        <taxon>Insecta</taxon>
        <taxon>Pterygota</taxon>
        <taxon>Neoptera</taxon>
        <taxon>Endopterygota</taxon>
        <taxon>Coleoptera</taxon>
        <taxon>Polyphaga</taxon>
        <taxon>Cucujiformia</taxon>
        <taxon>Curculionidae</taxon>
        <taxon>Scolytinae</taxon>
        <taxon>Dendroctonus</taxon>
    </lineage>
</organism>
<dbReference type="InterPro" id="IPR046341">
    <property type="entry name" value="SET_dom_sf"/>
</dbReference>
<dbReference type="InterPro" id="IPR051760">
    <property type="entry name" value="KMT5A"/>
</dbReference>
<name>A0AAR5Q7G9_DENPD</name>
<evidence type="ECO:0000256" key="1">
    <source>
        <dbReference type="ARBA" id="ARBA00004123"/>
    </source>
</evidence>
<evidence type="ECO:0000256" key="7">
    <source>
        <dbReference type="ARBA" id="ARBA00022691"/>
    </source>
</evidence>